<evidence type="ECO:0000313" key="8">
    <source>
        <dbReference type="EMBL" id="GJS76844.1"/>
    </source>
</evidence>
<dbReference type="SMART" id="SM01332">
    <property type="entry name" value="Cyclin_C"/>
    <property type="match status" value="1"/>
</dbReference>
<evidence type="ECO:0000259" key="6">
    <source>
        <dbReference type="SMART" id="SM00385"/>
    </source>
</evidence>
<reference evidence="8" key="2">
    <citation type="submission" date="2022-01" db="EMBL/GenBank/DDBJ databases">
        <authorList>
            <person name="Yamashiro T."/>
            <person name="Shiraishi A."/>
            <person name="Satake H."/>
            <person name="Nakayama K."/>
        </authorList>
    </citation>
    <scope>NUCLEOTIDE SEQUENCE</scope>
</reference>
<dbReference type="InterPro" id="IPR036915">
    <property type="entry name" value="Cyclin-like_sf"/>
</dbReference>
<dbReference type="InterPro" id="IPR013763">
    <property type="entry name" value="Cyclin-like_dom"/>
</dbReference>
<evidence type="ECO:0000256" key="1">
    <source>
        <dbReference type="ARBA" id="ARBA00006955"/>
    </source>
</evidence>
<comment type="caution">
    <text evidence="8">The sequence shown here is derived from an EMBL/GenBank/DDBJ whole genome shotgun (WGS) entry which is preliminary data.</text>
</comment>
<evidence type="ECO:0000259" key="7">
    <source>
        <dbReference type="SMART" id="SM01332"/>
    </source>
</evidence>
<dbReference type="Gene3D" id="1.10.472.10">
    <property type="entry name" value="Cyclin-like"/>
    <property type="match status" value="3"/>
</dbReference>
<dbReference type="PANTHER" id="PTHR10177">
    <property type="entry name" value="CYCLINS"/>
    <property type="match status" value="1"/>
</dbReference>
<dbReference type="PROSITE" id="PS00292">
    <property type="entry name" value="CYCLINS"/>
    <property type="match status" value="1"/>
</dbReference>
<keyword evidence="9" id="KW-1185">Reference proteome</keyword>
<dbReference type="Proteomes" id="UP001151760">
    <property type="component" value="Unassembled WGS sequence"/>
</dbReference>
<reference evidence="8" key="1">
    <citation type="journal article" date="2022" name="Int. J. Mol. Sci.">
        <title>Draft Genome of Tanacetum Coccineum: Genomic Comparison of Closely Related Tanacetum-Family Plants.</title>
        <authorList>
            <person name="Yamashiro T."/>
            <person name="Shiraishi A."/>
            <person name="Nakayama K."/>
            <person name="Satake H."/>
        </authorList>
    </citation>
    <scope>NUCLEOTIDE SEQUENCE</scope>
</reference>
<dbReference type="InterPro" id="IPR004367">
    <property type="entry name" value="Cyclin_C-dom"/>
</dbReference>
<organism evidence="8 9">
    <name type="scientific">Tanacetum coccineum</name>
    <dbReference type="NCBI Taxonomy" id="301880"/>
    <lineage>
        <taxon>Eukaryota</taxon>
        <taxon>Viridiplantae</taxon>
        <taxon>Streptophyta</taxon>
        <taxon>Embryophyta</taxon>
        <taxon>Tracheophyta</taxon>
        <taxon>Spermatophyta</taxon>
        <taxon>Magnoliopsida</taxon>
        <taxon>eudicotyledons</taxon>
        <taxon>Gunneridae</taxon>
        <taxon>Pentapetalae</taxon>
        <taxon>asterids</taxon>
        <taxon>campanulids</taxon>
        <taxon>Asterales</taxon>
        <taxon>Asteraceae</taxon>
        <taxon>Asteroideae</taxon>
        <taxon>Anthemideae</taxon>
        <taxon>Anthemidinae</taxon>
        <taxon>Tanacetum</taxon>
    </lineage>
</organism>
<evidence type="ECO:0000256" key="5">
    <source>
        <dbReference type="RuleBase" id="RU000383"/>
    </source>
</evidence>
<keyword evidence="2" id="KW-0132">Cell division</keyword>
<dbReference type="Pfam" id="PF02984">
    <property type="entry name" value="Cyclin_C"/>
    <property type="match status" value="1"/>
</dbReference>
<protein>
    <submittedName>
        <fullName evidence="8">G2/mitotic-specific cyclin S13-7-like protein</fullName>
    </submittedName>
</protein>
<keyword evidence="3 5" id="KW-0195">Cyclin</keyword>
<accession>A0ABQ4YGD6</accession>
<dbReference type="EMBL" id="BQNB010010406">
    <property type="protein sequence ID" value="GJS76844.1"/>
    <property type="molecule type" value="Genomic_DNA"/>
</dbReference>
<dbReference type="PIRSF" id="PIRSF001771">
    <property type="entry name" value="Cyclin_A_B_D_E"/>
    <property type="match status" value="1"/>
</dbReference>
<feature type="domain" description="Cyclin-like" evidence="6">
    <location>
        <begin position="197"/>
        <end position="255"/>
    </location>
</feature>
<dbReference type="SMART" id="SM00385">
    <property type="entry name" value="CYCLIN"/>
    <property type="match status" value="2"/>
</dbReference>
<dbReference type="InterPro" id="IPR046965">
    <property type="entry name" value="Cyclin_A/B-like"/>
</dbReference>
<gene>
    <name evidence="8" type="ORF">Tco_0726725</name>
</gene>
<evidence type="ECO:0000313" key="9">
    <source>
        <dbReference type="Proteomes" id="UP001151760"/>
    </source>
</evidence>
<keyword evidence="4" id="KW-0131">Cell cycle</keyword>
<dbReference type="Pfam" id="PF00134">
    <property type="entry name" value="Cyclin_N"/>
    <property type="match status" value="1"/>
</dbReference>
<evidence type="ECO:0000256" key="2">
    <source>
        <dbReference type="ARBA" id="ARBA00022618"/>
    </source>
</evidence>
<dbReference type="InterPro" id="IPR048258">
    <property type="entry name" value="Cyclins_cyclin-box"/>
</dbReference>
<proteinExistence type="inferred from homology"/>
<feature type="domain" description="Cyclin C-terminal" evidence="7">
    <location>
        <begin position="128"/>
        <end position="286"/>
    </location>
</feature>
<name>A0ABQ4YGD6_9ASTR</name>
<evidence type="ECO:0000256" key="4">
    <source>
        <dbReference type="ARBA" id="ARBA00023306"/>
    </source>
</evidence>
<feature type="domain" description="Cyclin-like" evidence="6">
    <location>
        <begin position="111"/>
        <end position="195"/>
    </location>
</feature>
<dbReference type="SUPFAM" id="SSF47954">
    <property type="entry name" value="Cyclin-like"/>
    <property type="match status" value="2"/>
</dbReference>
<evidence type="ECO:0000256" key="3">
    <source>
        <dbReference type="ARBA" id="ARBA00023127"/>
    </source>
</evidence>
<dbReference type="InterPro" id="IPR039361">
    <property type="entry name" value="Cyclin"/>
</dbReference>
<sequence length="323" mass="36634">MTSVVDHRQQPIIAQGERRERRALGDITNRVTTRTRVNARSKVASGIATTKPIYPVIINIDEVDKNNELAQVEYVEEIYLFYKISEIKGCLRDYMDFQHDINARMRAILLDWLIQVHDKYGLMPETLYLTINIVDRYLSVTTTSRTELQLVGISALLLSSKYEEIWPLAVNDMITISDSAYSREQILAMEKAILSRLDGEYGVLTIRNNPSMLAASAVYAARCTLNKTPAWSETLQHYTGYTEDQLGDCAKSLVRFHASASDNKFSAVYKKYLNPDTGTVARFPPTTSLLVVNRHLDNNILEIAQVKTAMQNELSQLDTPRYG</sequence>
<dbReference type="InterPro" id="IPR006671">
    <property type="entry name" value="Cyclin_N"/>
</dbReference>
<comment type="similarity">
    <text evidence="1">Belongs to the cyclin family. Cyclin AB subfamily.</text>
</comment>